<dbReference type="EMBL" id="JAGQDD010000046">
    <property type="protein sequence ID" value="MBQ0933675.1"/>
    <property type="molecule type" value="Genomic_DNA"/>
</dbReference>
<evidence type="ECO:0008006" key="4">
    <source>
        <dbReference type="Google" id="ProtNLM"/>
    </source>
</evidence>
<sequence>MYKALLILATVGALTACATAYQPEGFSGGFTETQLDKNVFRVSFRGNGYTRAERAEELALLRSAEVTLKNGFTHFAIADARSRTDYSAFTTPTQSSTTGTVTSYGNTSYLNARTRTTGGDTFVAAKPSSTNTIVCFNGKPDISAMVYDAQFLYNSLAAKYGVGAK</sequence>
<feature type="chain" id="PRO_5037850752" description="Lipoprotein" evidence="1">
    <location>
        <begin position="21"/>
        <end position="165"/>
    </location>
</feature>
<accession>A0A941BE41</accession>
<dbReference type="NCBIfam" id="NF047637">
    <property type="entry name" value="lipo_CC0125"/>
    <property type="match status" value="1"/>
</dbReference>
<evidence type="ECO:0000313" key="3">
    <source>
        <dbReference type="Proteomes" id="UP000676246"/>
    </source>
</evidence>
<dbReference type="PROSITE" id="PS51257">
    <property type="entry name" value="PROKAR_LIPOPROTEIN"/>
    <property type="match status" value="1"/>
</dbReference>
<keyword evidence="3" id="KW-1185">Reference proteome</keyword>
<organism evidence="2 3">
    <name type="scientific">Ideonella alba</name>
    <dbReference type="NCBI Taxonomy" id="2824118"/>
    <lineage>
        <taxon>Bacteria</taxon>
        <taxon>Pseudomonadati</taxon>
        <taxon>Pseudomonadota</taxon>
        <taxon>Betaproteobacteria</taxon>
        <taxon>Burkholderiales</taxon>
        <taxon>Sphaerotilaceae</taxon>
        <taxon>Ideonella</taxon>
    </lineage>
</organism>
<evidence type="ECO:0000313" key="2">
    <source>
        <dbReference type="EMBL" id="MBQ0933675.1"/>
    </source>
</evidence>
<dbReference type="Proteomes" id="UP000676246">
    <property type="component" value="Unassembled WGS sequence"/>
</dbReference>
<protein>
    <recommendedName>
        <fullName evidence="4">Lipoprotein</fullName>
    </recommendedName>
</protein>
<name>A0A941BE41_9BURK</name>
<proteinExistence type="predicted"/>
<gene>
    <name evidence="2" type="ORF">KAK03_24675</name>
</gene>
<feature type="signal peptide" evidence="1">
    <location>
        <begin position="1"/>
        <end position="20"/>
    </location>
</feature>
<evidence type="ECO:0000256" key="1">
    <source>
        <dbReference type="SAM" id="SignalP"/>
    </source>
</evidence>
<comment type="caution">
    <text evidence="2">The sequence shown here is derived from an EMBL/GenBank/DDBJ whole genome shotgun (WGS) entry which is preliminary data.</text>
</comment>
<keyword evidence="1" id="KW-0732">Signal</keyword>
<dbReference type="AlphaFoldDB" id="A0A941BE41"/>
<reference evidence="2 3" key="1">
    <citation type="submission" date="2021-04" db="EMBL/GenBank/DDBJ databases">
        <title>The genome sequence of Ideonella sp. 3Y2.</title>
        <authorList>
            <person name="Liu Y."/>
        </authorList>
    </citation>
    <scope>NUCLEOTIDE SEQUENCE [LARGE SCALE GENOMIC DNA]</scope>
    <source>
        <strain evidence="2 3">3Y2</strain>
    </source>
</reference>
<dbReference type="RefSeq" id="WP_210857340.1">
    <property type="nucleotide sequence ID" value="NZ_JAGQDD010000046.1"/>
</dbReference>